<dbReference type="Proteomes" id="UP000294564">
    <property type="component" value="Unassembled WGS sequence"/>
</dbReference>
<keyword evidence="3" id="KW-1185">Reference proteome</keyword>
<dbReference type="Pfam" id="PF00903">
    <property type="entry name" value="Glyoxalase"/>
    <property type="match status" value="1"/>
</dbReference>
<dbReference type="Gene3D" id="3.10.180.10">
    <property type="entry name" value="2,3-Dihydroxybiphenyl 1,2-Dioxygenase, domain 1"/>
    <property type="match status" value="1"/>
</dbReference>
<dbReference type="OrthoDB" id="793940at2"/>
<reference evidence="2 3" key="1">
    <citation type="submission" date="2019-03" db="EMBL/GenBank/DDBJ databases">
        <title>Genomic Encyclopedia of Type Strains, Phase IV (KMG-IV): sequencing the most valuable type-strain genomes for metagenomic binning, comparative biology and taxonomic classification.</title>
        <authorList>
            <person name="Goeker M."/>
        </authorList>
    </citation>
    <scope>NUCLEOTIDE SEQUENCE [LARGE SCALE GENOMIC DNA]</scope>
    <source>
        <strain evidence="2 3">DSM 14836</strain>
    </source>
</reference>
<evidence type="ECO:0000313" key="3">
    <source>
        <dbReference type="Proteomes" id="UP000294564"/>
    </source>
</evidence>
<organism evidence="2 3">
    <name type="scientific">Tenacibaculum skagerrakense</name>
    <dbReference type="NCBI Taxonomy" id="186571"/>
    <lineage>
        <taxon>Bacteria</taxon>
        <taxon>Pseudomonadati</taxon>
        <taxon>Bacteroidota</taxon>
        <taxon>Flavobacteriia</taxon>
        <taxon>Flavobacteriales</taxon>
        <taxon>Flavobacteriaceae</taxon>
        <taxon>Tenacibaculum</taxon>
    </lineage>
</organism>
<dbReference type="PANTHER" id="PTHR39434">
    <property type="match status" value="1"/>
</dbReference>
<comment type="caution">
    <text evidence="2">The sequence shown here is derived from an EMBL/GenBank/DDBJ whole genome shotgun (WGS) entry which is preliminary data.</text>
</comment>
<evidence type="ECO:0000313" key="2">
    <source>
        <dbReference type="EMBL" id="TCP25867.1"/>
    </source>
</evidence>
<dbReference type="InterPro" id="IPR004360">
    <property type="entry name" value="Glyas_Fos-R_dOase_dom"/>
</dbReference>
<dbReference type="AlphaFoldDB" id="A0A4R2NV98"/>
<dbReference type="EMBL" id="SLXM01000003">
    <property type="protein sequence ID" value="TCP25867.1"/>
    <property type="molecule type" value="Genomic_DNA"/>
</dbReference>
<dbReference type="PANTHER" id="PTHR39434:SF1">
    <property type="entry name" value="VOC DOMAIN-CONTAINING PROTEIN"/>
    <property type="match status" value="1"/>
</dbReference>
<dbReference type="SUPFAM" id="SSF54593">
    <property type="entry name" value="Glyoxalase/Bleomycin resistance protein/Dihydroxybiphenyl dioxygenase"/>
    <property type="match status" value="1"/>
</dbReference>
<protein>
    <recommendedName>
        <fullName evidence="1">Glyoxalase/fosfomycin resistance/dioxygenase domain-containing protein</fullName>
    </recommendedName>
</protein>
<proteinExistence type="predicted"/>
<dbReference type="RefSeq" id="WP_132794254.1">
    <property type="nucleotide sequence ID" value="NZ_SLXM01000003.1"/>
</dbReference>
<sequence>MNVNFHISLPCKSIEETIKFYTENLDIKKGRSTDTWVDFNLFGSQITFVLAEEFSFQYPFYLLENEELPTFHFGVILDSYEWEKLHDKINRWSVDTITQKTFFVDKNGEQNSFFVEDPNGYHIEFKTFKEHNEIFL</sequence>
<evidence type="ECO:0000259" key="1">
    <source>
        <dbReference type="Pfam" id="PF00903"/>
    </source>
</evidence>
<name>A0A4R2NV98_9FLAO</name>
<feature type="domain" description="Glyoxalase/fosfomycin resistance/dioxygenase" evidence="1">
    <location>
        <begin position="6"/>
        <end position="125"/>
    </location>
</feature>
<accession>A0A4R2NV98</accession>
<gene>
    <name evidence="2" type="ORF">EV195_103229</name>
</gene>
<dbReference type="InterPro" id="IPR029068">
    <property type="entry name" value="Glyas_Bleomycin-R_OHBP_Dase"/>
</dbReference>